<evidence type="ECO:0000313" key="1">
    <source>
        <dbReference type="EMBL" id="VDO22569.1"/>
    </source>
</evidence>
<accession>A0A0N4W320</accession>
<gene>
    <name evidence="1" type="ORF">HPLM_LOCUS4160</name>
</gene>
<sequence>MKLDKRQGYKAKPVESPHIISLQRQQRAQGRRYYYRATSRNAMAQHPFILKNAKQKLTRQLNTLNTLLQEATEFEEP</sequence>
<dbReference type="AlphaFoldDB" id="A0A0N4W320"/>
<keyword evidence="2" id="KW-1185">Reference proteome</keyword>
<reference evidence="3" key="1">
    <citation type="submission" date="2017-02" db="UniProtKB">
        <authorList>
            <consortium name="WormBaseParasite"/>
        </authorList>
    </citation>
    <scope>IDENTIFICATION</scope>
</reference>
<protein>
    <submittedName>
        <fullName evidence="3">Transposase</fullName>
    </submittedName>
</protein>
<organism evidence="3">
    <name type="scientific">Haemonchus placei</name>
    <name type="common">Barber's pole worm</name>
    <dbReference type="NCBI Taxonomy" id="6290"/>
    <lineage>
        <taxon>Eukaryota</taxon>
        <taxon>Metazoa</taxon>
        <taxon>Ecdysozoa</taxon>
        <taxon>Nematoda</taxon>
        <taxon>Chromadorea</taxon>
        <taxon>Rhabditida</taxon>
        <taxon>Rhabditina</taxon>
        <taxon>Rhabditomorpha</taxon>
        <taxon>Strongyloidea</taxon>
        <taxon>Trichostrongylidae</taxon>
        <taxon>Haemonchus</taxon>
    </lineage>
</organism>
<evidence type="ECO:0000313" key="3">
    <source>
        <dbReference type="WBParaSite" id="HPLM_0000416801-mRNA-1"/>
    </source>
</evidence>
<dbReference type="WBParaSite" id="HPLM_0000416801-mRNA-1">
    <property type="protein sequence ID" value="HPLM_0000416801-mRNA-1"/>
    <property type="gene ID" value="HPLM_0000416801"/>
</dbReference>
<evidence type="ECO:0000313" key="2">
    <source>
        <dbReference type="Proteomes" id="UP000268014"/>
    </source>
</evidence>
<dbReference type="Proteomes" id="UP000268014">
    <property type="component" value="Unassembled WGS sequence"/>
</dbReference>
<dbReference type="EMBL" id="UZAF01016180">
    <property type="protein sequence ID" value="VDO22569.1"/>
    <property type="molecule type" value="Genomic_DNA"/>
</dbReference>
<name>A0A0N4W320_HAEPC</name>
<reference evidence="1 2" key="2">
    <citation type="submission" date="2018-11" db="EMBL/GenBank/DDBJ databases">
        <authorList>
            <consortium name="Pathogen Informatics"/>
        </authorList>
    </citation>
    <scope>NUCLEOTIDE SEQUENCE [LARGE SCALE GENOMIC DNA]</scope>
    <source>
        <strain evidence="1 2">MHpl1</strain>
    </source>
</reference>
<proteinExistence type="predicted"/>